<evidence type="ECO:0000256" key="1">
    <source>
        <dbReference type="SAM" id="Phobius"/>
    </source>
</evidence>
<protein>
    <recommendedName>
        <fullName evidence="2">DUF5671 domain-containing protein</fullName>
    </recommendedName>
</protein>
<keyword evidence="1" id="KW-0812">Transmembrane</keyword>
<feature type="transmembrane region" description="Helical" evidence="1">
    <location>
        <begin position="58"/>
        <end position="77"/>
    </location>
</feature>
<evidence type="ECO:0000259" key="2">
    <source>
        <dbReference type="Pfam" id="PF18920"/>
    </source>
</evidence>
<dbReference type="InterPro" id="IPR043728">
    <property type="entry name" value="DUF5671"/>
</dbReference>
<dbReference type="AlphaFoldDB" id="A0A1G2NFX1"/>
<name>A0A1G2NFX1_9BACT</name>
<keyword evidence="1" id="KW-0472">Membrane</keyword>
<evidence type="ECO:0000313" key="3">
    <source>
        <dbReference type="EMBL" id="OHA34987.1"/>
    </source>
</evidence>
<proteinExistence type="predicted"/>
<feature type="transmembrane region" description="Helical" evidence="1">
    <location>
        <begin position="131"/>
        <end position="153"/>
    </location>
</feature>
<feature type="transmembrane region" description="Helical" evidence="1">
    <location>
        <begin position="12"/>
        <end position="38"/>
    </location>
</feature>
<evidence type="ECO:0000313" key="4">
    <source>
        <dbReference type="Proteomes" id="UP000176221"/>
    </source>
</evidence>
<dbReference type="EMBL" id="MHRX01000002">
    <property type="protein sequence ID" value="OHA34987.1"/>
    <property type="molecule type" value="Genomic_DNA"/>
</dbReference>
<feature type="transmembrane region" description="Helical" evidence="1">
    <location>
        <begin position="165"/>
        <end position="184"/>
    </location>
</feature>
<organism evidence="3 4">
    <name type="scientific">Candidatus Taylorbacteria bacterium RIFCSPLOWO2_01_FULL_45_15b</name>
    <dbReference type="NCBI Taxonomy" id="1802319"/>
    <lineage>
        <taxon>Bacteria</taxon>
        <taxon>Candidatus Tayloriibacteriota</taxon>
    </lineage>
</organism>
<reference evidence="3 4" key="1">
    <citation type="journal article" date="2016" name="Nat. Commun.">
        <title>Thousands of microbial genomes shed light on interconnected biogeochemical processes in an aquifer system.</title>
        <authorList>
            <person name="Anantharaman K."/>
            <person name="Brown C.T."/>
            <person name="Hug L.A."/>
            <person name="Sharon I."/>
            <person name="Castelle C.J."/>
            <person name="Probst A.J."/>
            <person name="Thomas B.C."/>
            <person name="Singh A."/>
            <person name="Wilkins M.J."/>
            <person name="Karaoz U."/>
            <person name="Brodie E.L."/>
            <person name="Williams K.H."/>
            <person name="Hubbard S.S."/>
            <person name="Banfield J.F."/>
        </authorList>
    </citation>
    <scope>NUCLEOTIDE SEQUENCE [LARGE SCALE GENOMIC DNA]</scope>
</reference>
<dbReference type="Proteomes" id="UP000176221">
    <property type="component" value="Unassembled WGS sequence"/>
</dbReference>
<dbReference type="Pfam" id="PF18920">
    <property type="entry name" value="DUF5671"/>
    <property type="match status" value="1"/>
</dbReference>
<gene>
    <name evidence="3" type="ORF">A2928_03360</name>
</gene>
<comment type="caution">
    <text evidence="3">The sequence shown here is derived from an EMBL/GenBank/DDBJ whole genome shotgun (WGS) entry which is preliminary data.</text>
</comment>
<feature type="transmembrane region" description="Helical" evidence="1">
    <location>
        <begin position="98"/>
        <end position="119"/>
    </location>
</feature>
<dbReference type="STRING" id="1802319.A2928_03360"/>
<accession>A0A1G2NFX1</accession>
<sequence>MDPQKIKMTPKDFFMQLGLVVALYVSVISLLALVFQIINVAFPDALQNRYYYDPYSSAIRWAIASLIIVFPVFLGLSSWAVRTYGKIPEKKNLPLRRWLMYFNLFVAGIVIAVDLIVLINTFLGGEITARFILKVVAVFVVAGLVFGYFILDLKDSLTRAHRRNFFGVSVIIILGSIIVGFILMGSPQTQRKLRFDAQKVQDLQEIQWRITDYYGLKAKLPATLEEIDDPLAGGSVVKIDPQTNDEYVYRVKGPLTFELCADFNFSSEEGKSDSASIAYPVGYGYIDENWTHGVGNHCFERTIDPEKLPPRKGI</sequence>
<keyword evidence="1" id="KW-1133">Transmembrane helix</keyword>
<feature type="domain" description="DUF5671" evidence="2">
    <location>
        <begin position="12"/>
        <end position="148"/>
    </location>
</feature>